<feature type="compositionally biased region" description="Polar residues" evidence="1">
    <location>
        <begin position="64"/>
        <end position="87"/>
    </location>
</feature>
<evidence type="ECO:0000259" key="2">
    <source>
        <dbReference type="Pfam" id="PF01345"/>
    </source>
</evidence>
<dbReference type="InterPro" id="IPR001434">
    <property type="entry name" value="OmcB-like_DUF11"/>
</dbReference>
<dbReference type="KEGG" id="this:HZT40_08810"/>
<keyword evidence="4" id="KW-1185">Reference proteome</keyword>
<reference evidence="3" key="1">
    <citation type="submission" date="2020-06" db="EMBL/GenBank/DDBJ databases">
        <title>Analysis procedures for assessing recovery of high quality, complete, closed genomes from Nanopore long read metagenome sequencing.</title>
        <authorList>
            <person name="Bessarab I."/>
            <person name="Arumugam K."/>
            <person name="Haryono M."/>
            <person name="Liu X."/>
            <person name="Roy S."/>
            <person name="Zuniga-Montanez R.E."/>
            <person name="Qiu G."/>
            <person name="Drautz-Moses D.I."/>
            <person name="Law Y.Y."/>
            <person name="Wuertz S."/>
            <person name="Lauro F.M."/>
            <person name="Huson D.H."/>
            <person name="Williams R.B."/>
        </authorList>
    </citation>
    <scope>NUCLEOTIDE SEQUENCE [LARGE SCALE GENOMIC DNA]</scope>
    <source>
        <strain evidence="3">SSD2</strain>
    </source>
</reference>
<accession>A0A7L6ARF9</accession>
<feature type="domain" description="DUF11" evidence="2">
    <location>
        <begin position="2"/>
        <end position="36"/>
    </location>
</feature>
<protein>
    <submittedName>
        <fullName evidence="3">DUF11 domain-containing protein</fullName>
    </submittedName>
</protein>
<gene>
    <name evidence="3" type="ORF">HZT40_08810</name>
</gene>
<feature type="region of interest" description="Disordered" evidence="1">
    <location>
        <begin position="1"/>
        <end position="28"/>
    </location>
</feature>
<name>A0A7L6ARF9_9GAMM</name>
<dbReference type="EMBL" id="CP059265">
    <property type="protein sequence ID" value="QLQ31670.1"/>
    <property type="molecule type" value="Genomic_DNA"/>
</dbReference>
<feature type="compositionally biased region" description="Polar residues" evidence="1">
    <location>
        <begin position="1"/>
        <end position="19"/>
    </location>
</feature>
<evidence type="ECO:0000313" key="4">
    <source>
        <dbReference type="Proteomes" id="UP000510621"/>
    </source>
</evidence>
<proteinExistence type="predicted"/>
<evidence type="ECO:0000256" key="1">
    <source>
        <dbReference type="SAM" id="MobiDB-lite"/>
    </source>
</evidence>
<sequence>MTVSDQLPSGLTYVSNTPGAGTYDSASGVWTVGPFRRAAMRRWPSPPQCNRDNRVQEGAGSVCRVSSSGQQPTGNPSSPCASSNRTR</sequence>
<dbReference type="AlphaFoldDB" id="A0A7L6ARF9"/>
<feature type="region of interest" description="Disordered" evidence="1">
    <location>
        <begin position="41"/>
        <end position="87"/>
    </location>
</feature>
<evidence type="ECO:0000313" key="3">
    <source>
        <dbReference type="EMBL" id="QLQ31670.1"/>
    </source>
</evidence>
<dbReference type="Pfam" id="PF01345">
    <property type="entry name" value="DUF11"/>
    <property type="match status" value="1"/>
</dbReference>
<organism evidence="3 4">
    <name type="scientific">Candidatus Thiothrix singaporensis</name>
    <dbReference type="NCBI Taxonomy" id="2799669"/>
    <lineage>
        <taxon>Bacteria</taxon>
        <taxon>Pseudomonadati</taxon>
        <taxon>Pseudomonadota</taxon>
        <taxon>Gammaproteobacteria</taxon>
        <taxon>Thiotrichales</taxon>
        <taxon>Thiotrichaceae</taxon>
        <taxon>Thiothrix</taxon>
    </lineage>
</organism>
<dbReference type="Proteomes" id="UP000510621">
    <property type="component" value="Chromosome"/>
</dbReference>